<dbReference type="EMBL" id="CP034235">
    <property type="protein sequence ID" value="QGQ96923.1"/>
    <property type="molecule type" value="Genomic_DNA"/>
</dbReference>
<sequence length="173" mass="19340">MRNRKTLQIIILSIVILVGAYTLVNGLFSDNAIPQVGDKAPKFKLLGLDGQVHQLSDYKGKTVIINFWGTYCPPCKAEMPAIQTQYDKWKQSDVVVLAVNMGESPITVHGFLDPLKTTFPVLLDEDFEIRKNYGVIQYPTTFFVKPNGRIAKKNVGGMDENYIQQSLSAMLGK</sequence>
<proteinExistence type="predicted"/>
<keyword evidence="2" id="KW-0472">Membrane</keyword>
<reference evidence="5" key="1">
    <citation type="submission" date="2018-11" db="EMBL/GenBank/DDBJ databases">
        <title>Complete genome sequence of Paenibacillus sp. ML311-T8.</title>
        <authorList>
            <person name="Nam Y.-D."/>
            <person name="Kang J."/>
            <person name="Chung W.-H."/>
            <person name="Park Y.S."/>
        </authorList>
    </citation>
    <scope>NUCLEOTIDE SEQUENCE [LARGE SCALE GENOMIC DNA]</scope>
    <source>
        <strain evidence="5">ML311-T8</strain>
    </source>
</reference>
<gene>
    <name evidence="4" type="primary">resA</name>
    <name evidence="4" type="ORF">EHS13_19545</name>
</gene>
<feature type="domain" description="Thioredoxin" evidence="3">
    <location>
        <begin position="34"/>
        <end position="172"/>
    </location>
</feature>
<name>A0A6B8RN07_9BACL</name>
<dbReference type="Pfam" id="PF00578">
    <property type="entry name" value="AhpC-TSA"/>
    <property type="match status" value="1"/>
</dbReference>
<evidence type="ECO:0000256" key="1">
    <source>
        <dbReference type="ARBA" id="ARBA00023157"/>
    </source>
</evidence>
<keyword evidence="1" id="KW-1015">Disulfide bond</keyword>
<accession>A0A6B8RN07</accession>
<dbReference type="SUPFAM" id="SSF52833">
    <property type="entry name" value="Thioredoxin-like"/>
    <property type="match status" value="1"/>
</dbReference>
<dbReference type="InterPro" id="IPR050553">
    <property type="entry name" value="Thioredoxin_ResA/DsbE_sf"/>
</dbReference>
<dbReference type="PANTHER" id="PTHR42852">
    <property type="entry name" value="THIOL:DISULFIDE INTERCHANGE PROTEIN DSBE"/>
    <property type="match status" value="1"/>
</dbReference>
<dbReference type="RefSeq" id="WP_155702023.1">
    <property type="nucleotide sequence ID" value="NZ_CP034235.1"/>
</dbReference>
<dbReference type="InterPro" id="IPR017937">
    <property type="entry name" value="Thioredoxin_CS"/>
</dbReference>
<dbReference type="KEGG" id="ppsc:EHS13_19545"/>
<keyword evidence="5" id="KW-1185">Reference proteome</keyword>
<evidence type="ECO:0000313" key="4">
    <source>
        <dbReference type="EMBL" id="QGQ96923.1"/>
    </source>
</evidence>
<dbReference type="InterPro" id="IPR000866">
    <property type="entry name" value="AhpC/TSA"/>
</dbReference>
<dbReference type="NCBIfam" id="NF002854">
    <property type="entry name" value="PRK03147.1"/>
    <property type="match status" value="1"/>
</dbReference>
<dbReference type="Gene3D" id="3.40.30.10">
    <property type="entry name" value="Glutaredoxin"/>
    <property type="match status" value="1"/>
</dbReference>
<keyword evidence="2" id="KW-0812">Transmembrane</keyword>
<dbReference type="GO" id="GO:0016491">
    <property type="term" value="F:oxidoreductase activity"/>
    <property type="evidence" value="ECO:0007669"/>
    <property type="project" value="InterPro"/>
</dbReference>
<protein>
    <submittedName>
        <fullName evidence="4">Thiol-disulfide oxidoreductase ResA</fullName>
    </submittedName>
</protein>
<dbReference type="PANTHER" id="PTHR42852:SF13">
    <property type="entry name" value="PROTEIN DIPZ"/>
    <property type="match status" value="1"/>
</dbReference>
<organism evidence="4 5">
    <name type="scientific">Paenibacillus psychroresistens</name>
    <dbReference type="NCBI Taxonomy" id="1778678"/>
    <lineage>
        <taxon>Bacteria</taxon>
        <taxon>Bacillati</taxon>
        <taxon>Bacillota</taxon>
        <taxon>Bacilli</taxon>
        <taxon>Bacillales</taxon>
        <taxon>Paenibacillaceae</taxon>
        <taxon>Paenibacillus</taxon>
    </lineage>
</organism>
<evidence type="ECO:0000259" key="3">
    <source>
        <dbReference type="PROSITE" id="PS51352"/>
    </source>
</evidence>
<dbReference type="OrthoDB" id="25753at2"/>
<dbReference type="InterPro" id="IPR036249">
    <property type="entry name" value="Thioredoxin-like_sf"/>
</dbReference>
<dbReference type="PROSITE" id="PS00194">
    <property type="entry name" value="THIOREDOXIN_1"/>
    <property type="match status" value="1"/>
</dbReference>
<evidence type="ECO:0000256" key="2">
    <source>
        <dbReference type="SAM" id="Phobius"/>
    </source>
</evidence>
<dbReference type="PROSITE" id="PS51352">
    <property type="entry name" value="THIOREDOXIN_2"/>
    <property type="match status" value="1"/>
</dbReference>
<evidence type="ECO:0000313" key="5">
    <source>
        <dbReference type="Proteomes" id="UP000426246"/>
    </source>
</evidence>
<keyword evidence="2" id="KW-1133">Transmembrane helix</keyword>
<dbReference type="AlphaFoldDB" id="A0A6B8RN07"/>
<dbReference type="CDD" id="cd02966">
    <property type="entry name" value="TlpA_like_family"/>
    <property type="match status" value="1"/>
</dbReference>
<dbReference type="Proteomes" id="UP000426246">
    <property type="component" value="Chromosome"/>
</dbReference>
<dbReference type="GO" id="GO:0016209">
    <property type="term" value="F:antioxidant activity"/>
    <property type="evidence" value="ECO:0007669"/>
    <property type="project" value="InterPro"/>
</dbReference>
<feature type="transmembrane region" description="Helical" evidence="2">
    <location>
        <begin position="7"/>
        <end position="28"/>
    </location>
</feature>
<dbReference type="InterPro" id="IPR013766">
    <property type="entry name" value="Thioredoxin_domain"/>
</dbReference>